<reference evidence="8" key="4">
    <citation type="submission" date="2019-12" db="UniProtKB">
        <authorList>
            <consortium name="WormBaseParasite"/>
        </authorList>
    </citation>
    <scope>IDENTIFICATION</scope>
</reference>
<dbReference type="Pfam" id="PF00085">
    <property type="entry name" value="Thioredoxin"/>
    <property type="match status" value="1"/>
</dbReference>
<feature type="signal peptide" evidence="3">
    <location>
        <begin position="1"/>
        <end position="20"/>
    </location>
</feature>
<feature type="domain" description="Thioredoxin" evidence="4">
    <location>
        <begin position="138"/>
        <end position="267"/>
    </location>
</feature>
<dbReference type="PROSITE" id="PS51352">
    <property type="entry name" value="THIOREDOXIN_2"/>
    <property type="match status" value="1"/>
</dbReference>
<evidence type="ECO:0000256" key="3">
    <source>
        <dbReference type="SAM" id="SignalP"/>
    </source>
</evidence>
<evidence type="ECO:0000256" key="1">
    <source>
        <dbReference type="ARBA" id="ARBA00006347"/>
    </source>
</evidence>
<reference evidence="5" key="2">
    <citation type="submission" date="2012-12" db="EMBL/GenBank/DDBJ databases">
        <authorList>
            <person name="Gao Y.W."/>
            <person name="Fan S.T."/>
            <person name="Sun H.T."/>
            <person name="Wang Z."/>
            <person name="Gao X.L."/>
            <person name="Li Y.G."/>
            <person name="Wang T.C."/>
            <person name="Zhang K."/>
            <person name="Xu W.W."/>
            <person name="Yu Z.J."/>
            <person name="Xia X.Z."/>
        </authorList>
    </citation>
    <scope>NUCLEOTIDE SEQUENCE</scope>
    <source>
        <strain evidence="5">FR3</strain>
    </source>
</reference>
<dbReference type="PANTHER" id="PTHR18929:SF240">
    <property type="entry name" value="PROTEIN DISULFIDE-ISOMERASE"/>
    <property type="match status" value="1"/>
</dbReference>
<feature type="chain" id="PRO_5023916187" evidence="3">
    <location>
        <begin position="21"/>
        <end position="312"/>
    </location>
</feature>
<dbReference type="CDD" id="cd02982">
    <property type="entry name" value="PDI_b'_family"/>
    <property type="match status" value="1"/>
</dbReference>
<evidence type="ECO:0000313" key="8">
    <source>
        <dbReference type="WBParaSite" id="Bm8934.1"/>
    </source>
</evidence>
<dbReference type="WormBase" id="Bm8934">
    <property type="protein sequence ID" value="BM38159"/>
    <property type="gene ID" value="WBGene00229195"/>
</dbReference>
<dbReference type="InterPro" id="IPR036249">
    <property type="entry name" value="Thioredoxin-like_sf"/>
</dbReference>
<dbReference type="GO" id="GO:0034976">
    <property type="term" value="P:response to endoplasmic reticulum stress"/>
    <property type="evidence" value="ECO:0007669"/>
    <property type="project" value="TreeGrafter"/>
</dbReference>
<dbReference type="WBParaSite" id="Bm8934.1">
    <property type="protein sequence ID" value="Bm8934.1"/>
    <property type="gene ID" value="WBGene00229195"/>
</dbReference>
<feature type="region of interest" description="Disordered" evidence="2">
    <location>
        <begin position="269"/>
        <end position="312"/>
    </location>
</feature>
<dbReference type="PROSITE" id="PS00194">
    <property type="entry name" value="THIOREDOXIN_1"/>
    <property type="match status" value="1"/>
</dbReference>
<dbReference type="STRING" id="6279.A0A0H5S3G8"/>
<dbReference type="GO" id="GO:0003756">
    <property type="term" value="F:protein disulfide isomerase activity"/>
    <property type="evidence" value="ECO:0007669"/>
    <property type="project" value="TreeGrafter"/>
</dbReference>
<comment type="similarity">
    <text evidence="1">Belongs to the protein disulfide isomerase family.</text>
</comment>
<dbReference type="Proteomes" id="UP000006672">
    <property type="component" value="Unassembled WGS sequence"/>
</dbReference>
<reference evidence="5 7" key="1">
    <citation type="journal article" date="2007" name="Science">
        <title>Draft genome of the filarial nematode parasite Brugia malayi.</title>
        <authorList>
            <person name="Ghedin E."/>
            <person name="Wang S."/>
            <person name="Spiro D."/>
            <person name="Caler E."/>
            <person name="Zhao Q."/>
            <person name="Crabtree J."/>
            <person name="Allen J.E."/>
            <person name="Delcher A.L."/>
            <person name="Guiliano D.B."/>
            <person name="Miranda-Saavedra D."/>
            <person name="Angiuoli S.V."/>
            <person name="Creasy T."/>
            <person name="Amedeo P."/>
            <person name="Haas B."/>
            <person name="El-Sayed N.M."/>
            <person name="Wortman J.R."/>
            <person name="Feldblyum T."/>
            <person name="Tallon L."/>
            <person name="Schatz M."/>
            <person name="Shumway M."/>
            <person name="Koo H."/>
            <person name="Salzberg S.L."/>
            <person name="Schobel S."/>
            <person name="Pertea M."/>
            <person name="Pop M."/>
            <person name="White O."/>
            <person name="Barton G.J."/>
            <person name="Carlow C.K."/>
            <person name="Crawford M.J."/>
            <person name="Daub J."/>
            <person name="Dimmic M.W."/>
            <person name="Estes C.F."/>
            <person name="Foster J.M."/>
            <person name="Ganatra M."/>
            <person name="Gregory W.F."/>
            <person name="Johnson N.M."/>
            <person name="Jin J."/>
            <person name="Komuniecki R."/>
            <person name="Korf I."/>
            <person name="Kumar S."/>
            <person name="Laney S."/>
            <person name="Li B.W."/>
            <person name="Li W."/>
            <person name="Lindblom T.H."/>
            <person name="Lustigman S."/>
            <person name="Ma D."/>
            <person name="Maina C.V."/>
            <person name="Martin D.M."/>
            <person name="McCarter J.P."/>
            <person name="McReynolds L."/>
            <person name="Mitreva M."/>
            <person name="Nutman T.B."/>
            <person name="Parkinson J."/>
            <person name="Peregrin-Alvarez J.M."/>
            <person name="Poole C."/>
            <person name="Ren Q."/>
            <person name="Saunders L."/>
            <person name="Sluder A.E."/>
            <person name="Smith K."/>
            <person name="Stanke M."/>
            <person name="Unnasch T.R."/>
            <person name="Ware J."/>
            <person name="Wei A.D."/>
            <person name="Weil G."/>
            <person name="Williams D.J."/>
            <person name="Zhang Y."/>
            <person name="Williams S.A."/>
            <person name="Fraser-Liggett C."/>
            <person name="Slatko B."/>
            <person name="Blaxter M.L."/>
            <person name="Scott A.L."/>
        </authorList>
    </citation>
    <scope>NUCLEOTIDE SEQUENCE</scope>
    <source>
        <strain evidence="5 7">FR3</strain>
    </source>
</reference>
<keyword evidence="3" id="KW-0732">Signal</keyword>
<dbReference type="InterPro" id="IPR013766">
    <property type="entry name" value="Thioredoxin_domain"/>
</dbReference>
<dbReference type="EMBL" id="CAAKNF010000192">
    <property type="protein sequence ID" value="VIO92542.1"/>
    <property type="molecule type" value="Genomic_DNA"/>
</dbReference>
<dbReference type="GeneID" id="6100163"/>
<accession>A0A0H5S3G8</accession>
<dbReference type="GO" id="GO:0006457">
    <property type="term" value="P:protein folding"/>
    <property type="evidence" value="ECO:0007669"/>
    <property type="project" value="TreeGrafter"/>
</dbReference>
<organism evidence="5">
    <name type="scientific">Brugia malayi</name>
    <name type="common">Filarial nematode worm</name>
    <dbReference type="NCBI Taxonomy" id="6279"/>
    <lineage>
        <taxon>Eukaryota</taxon>
        <taxon>Metazoa</taxon>
        <taxon>Ecdysozoa</taxon>
        <taxon>Nematoda</taxon>
        <taxon>Chromadorea</taxon>
        <taxon>Rhabditida</taxon>
        <taxon>Spirurina</taxon>
        <taxon>Spiruromorpha</taxon>
        <taxon>Filarioidea</taxon>
        <taxon>Onchocercidae</taxon>
        <taxon>Brugia</taxon>
    </lineage>
</organism>
<evidence type="ECO:0000313" key="6">
    <source>
        <dbReference type="EMBL" id="VIO92542.1"/>
    </source>
</evidence>
<evidence type="ECO:0000313" key="9">
    <source>
        <dbReference type="WormBase" id="Bm8934"/>
    </source>
</evidence>
<evidence type="ECO:0000259" key="4">
    <source>
        <dbReference type="PROSITE" id="PS51352"/>
    </source>
</evidence>
<dbReference type="EMBL" id="LN856785">
    <property type="protein sequence ID" value="CRZ23020.1"/>
    <property type="molecule type" value="Genomic_DNA"/>
</dbReference>
<dbReference type="SUPFAM" id="SSF52833">
    <property type="entry name" value="Thioredoxin-like"/>
    <property type="match status" value="2"/>
</dbReference>
<dbReference type="Gene3D" id="3.40.30.10">
    <property type="entry name" value="Glutaredoxin"/>
    <property type="match status" value="2"/>
</dbReference>
<sequence>MLREIHIYSFLFLSLLGTIAETKMKNLVTEFVKESGSSIFDGNKNTEFAILIESRESEDYDDYMDEFKKAAEKFENKVQFVYINSDIEENWQIIEFLGLIAEDVPGVLFVGLKKHFKKYKAEMKEITKAEIISFVQSCLDGKAIPFLKSEEIPDDWNKKPVIELVGKNFEEQVFDPKKTTFVFFYAPWCEACQKTMPEIEKLGELYKNKKNLAIAKMNSMNNEVFGLPILDVPTIALFIKGSKKPIYHTEDERTANNFSKFIAMNLESNEENSMKKDEKEREKERKKEKSNDGKKQLKDMNKVEEAKSKDEL</sequence>
<evidence type="ECO:0000313" key="5">
    <source>
        <dbReference type="EMBL" id="CRZ23020.1"/>
    </source>
</evidence>
<dbReference type="OrthoDB" id="72053at2759"/>
<dbReference type="FunCoup" id="A0A0H5S3G8">
    <property type="interactions" value="3"/>
</dbReference>
<reference evidence="6" key="3">
    <citation type="submission" date="2019-04" db="EMBL/GenBank/DDBJ databases">
        <authorList>
            <person name="Howe K."/>
            <person name="Paulini M."/>
            <person name="Williams G."/>
        </authorList>
    </citation>
    <scope>NUCLEOTIDE SEQUENCE [LARGE SCALE GENOMIC DNA]</scope>
    <source>
        <strain evidence="6">FR3</strain>
    </source>
</reference>
<feature type="compositionally biased region" description="Basic and acidic residues" evidence="2">
    <location>
        <begin position="272"/>
        <end position="312"/>
    </location>
</feature>
<dbReference type="KEGG" id="bmy:BM_BM8934"/>
<dbReference type="Pfam" id="PF13848">
    <property type="entry name" value="Thioredoxin_6"/>
    <property type="match status" value="1"/>
</dbReference>
<evidence type="ECO:0000313" key="7">
    <source>
        <dbReference type="Proteomes" id="UP000006672"/>
    </source>
</evidence>
<proteinExistence type="inferred from homology"/>
<dbReference type="GO" id="GO:0005783">
    <property type="term" value="C:endoplasmic reticulum"/>
    <property type="evidence" value="ECO:0007669"/>
    <property type="project" value="TreeGrafter"/>
</dbReference>
<evidence type="ECO:0000256" key="2">
    <source>
        <dbReference type="SAM" id="MobiDB-lite"/>
    </source>
</evidence>
<keyword evidence="7" id="KW-1185">Reference proteome</keyword>
<dbReference type="CTD" id="6100163"/>
<protein>
    <submittedName>
        <fullName evidence="5">Bm8934</fullName>
    </submittedName>
    <submittedName>
        <fullName evidence="6 8">Thioredoxin family protein</fullName>
    </submittedName>
</protein>
<dbReference type="PANTHER" id="PTHR18929">
    <property type="entry name" value="PROTEIN DISULFIDE ISOMERASE"/>
    <property type="match status" value="1"/>
</dbReference>
<dbReference type="InterPro" id="IPR017937">
    <property type="entry name" value="Thioredoxin_CS"/>
</dbReference>
<gene>
    <name evidence="5 8 9" type="ORF">Bm8934</name>
    <name evidence="6" type="ORF">BM_BM8934</name>
    <name evidence="5" type="ORF">BM_Bm8934</name>
</gene>
<dbReference type="RefSeq" id="XP_001896719.2">
    <property type="nucleotide sequence ID" value="XM_001896684.2"/>
</dbReference>
<name>A0A0H5S3G8_BRUMA</name>
<accession>A0A4E9F937</accession>
<dbReference type="AlphaFoldDB" id="A0A0H5S3G8"/>